<gene>
    <name evidence="2" type="ORF">EIP91_009332</name>
</gene>
<reference evidence="2 3" key="1">
    <citation type="submission" date="2018-11" db="EMBL/GenBank/DDBJ databases">
        <title>Genome assembly of Steccherinum ochraceum LE-BIN_3174, the white-rot fungus of the Steccherinaceae family (The Residual Polyporoid clade, Polyporales, Basidiomycota).</title>
        <authorList>
            <person name="Fedorova T.V."/>
            <person name="Glazunova O.A."/>
            <person name="Landesman E.O."/>
            <person name="Moiseenko K.V."/>
            <person name="Psurtseva N.V."/>
            <person name="Savinova O.S."/>
            <person name="Shakhova N.V."/>
            <person name="Tyazhelova T.V."/>
            <person name="Vasina D.V."/>
        </authorList>
    </citation>
    <scope>NUCLEOTIDE SEQUENCE [LARGE SCALE GENOMIC DNA]</scope>
    <source>
        <strain evidence="2 3">LE-BIN_3174</strain>
    </source>
</reference>
<comment type="caution">
    <text evidence="2">The sequence shown here is derived from an EMBL/GenBank/DDBJ whole genome shotgun (WGS) entry which is preliminary data.</text>
</comment>
<evidence type="ECO:0000256" key="1">
    <source>
        <dbReference type="SAM" id="MobiDB-lite"/>
    </source>
</evidence>
<keyword evidence="3" id="KW-1185">Reference proteome</keyword>
<evidence type="ECO:0000313" key="2">
    <source>
        <dbReference type="EMBL" id="TCD68942.1"/>
    </source>
</evidence>
<name>A0A4R0RP52_9APHY</name>
<dbReference type="Proteomes" id="UP000292702">
    <property type="component" value="Unassembled WGS sequence"/>
</dbReference>
<evidence type="ECO:0000313" key="3">
    <source>
        <dbReference type="Proteomes" id="UP000292702"/>
    </source>
</evidence>
<accession>A0A4R0RP52</accession>
<proteinExistence type="predicted"/>
<dbReference type="EMBL" id="RWJN01000053">
    <property type="protein sequence ID" value="TCD68942.1"/>
    <property type="molecule type" value="Genomic_DNA"/>
</dbReference>
<feature type="region of interest" description="Disordered" evidence="1">
    <location>
        <begin position="88"/>
        <end position="129"/>
    </location>
</feature>
<protein>
    <submittedName>
        <fullName evidence="2">Uncharacterized protein</fullName>
    </submittedName>
</protein>
<organism evidence="2 3">
    <name type="scientific">Steccherinum ochraceum</name>
    <dbReference type="NCBI Taxonomy" id="92696"/>
    <lineage>
        <taxon>Eukaryota</taxon>
        <taxon>Fungi</taxon>
        <taxon>Dikarya</taxon>
        <taxon>Basidiomycota</taxon>
        <taxon>Agaricomycotina</taxon>
        <taxon>Agaricomycetes</taxon>
        <taxon>Polyporales</taxon>
        <taxon>Steccherinaceae</taxon>
        <taxon>Steccherinum</taxon>
    </lineage>
</organism>
<dbReference type="AlphaFoldDB" id="A0A4R0RP52"/>
<sequence>MYARLYRLVSVVIEIPRLQLLPPELCARVLTDLGESSPVTRSRSPQSIRYTTECGSSRVDASDGGIEEIFGGGSADRGEEGESTLEDVGVGVGVGSDTNTPNKLRRRSLGTTPLVHRTSGSASTPSPYRVGLHQPAYPLDFHDNYICIIGSPYAGLICIKWETQTHCTSPDYDSTLVAYSLLRWCNRSDA</sequence>